<comment type="caution">
    <text evidence="3">The sequence shown here is derived from an EMBL/GenBank/DDBJ whole genome shotgun (WGS) entry which is preliminary data.</text>
</comment>
<dbReference type="InterPro" id="IPR052895">
    <property type="entry name" value="HetReg/Transcr_Mod"/>
</dbReference>
<evidence type="ECO:0000256" key="1">
    <source>
        <dbReference type="SAM" id="MobiDB-lite"/>
    </source>
</evidence>
<evidence type="ECO:0008006" key="5">
    <source>
        <dbReference type="Google" id="ProtNLM"/>
    </source>
</evidence>
<dbReference type="PANTHER" id="PTHR24148:SF73">
    <property type="entry name" value="HET DOMAIN PROTEIN (AFU_ORTHOLOGUE AFUA_8G01020)"/>
    <property type="match status" value="1"/>
</dbReference>
<keyword evidence="2" id="KW-0472">Membrane</keyword>
<keyword evidence="2" id="KW-0812">Transmembrane</keyword>
<evidence type="ECO:0000313" key="3">
    <source>
        <dbReference type="EMBL" id="ROV88940.1"/>
    </source>
</evidence>
<dbReference type="OrthoDB" id="2157530at2759"/>
<keyword evidence="2" id="KW-1133">Transmembrane helix</keyword>
<dbReference type="AlphaFoldDB" id="A0A423VD71"/>
<dbReference type="STRING" id="1230097.A0A423VD71"/>
<name>A0A423VD71_9PEZI</name>
<dbReference type="EMBL" id="LKEB01000111">
    <property type="protein sequence ID" value="ROV88940.1"/>
    <property type="molecule type" value="Genomic_DNA"/>
</dbReference>
<sequence length="315" mass="35322">MCLQYARNAAPYSFTKEKGNSLKDVNDGCWALMSHPWWSRLWIIQEVLLAREVAIACGNTVVPWNTFRPLIQHLEVTGRGLPRKMALNLAMLRHGTKGFQKWSFQQEDIFAWLLSSTANDSECTDPRDRVYALLGLVENHDIVPDYSLSPCEVYCTAIRFIARAWHEDKLRKMIQPFPHVSLEGDEVLRSDCEGDHCGTWRCLLDIAQSERETDSILLKAGGDVGFPWDPQVFVVQSFLSDDGPWSPCALAPDVQHTGLISFVVIGLFLISLMPIFLVVISCALLAELITGGAPPPTSEVDSRQHLLHGPHKTNI</sequence>
<protein>
    <recommendedName>
        <fullName evidence="5">Heterokaryon incompatibility domain-containing protein</fullName>
    </recommendedName>
</protein>
<gene>
    <name evidence="3" type="ORF">VPNG_10202</name>
</gene>
<feature type="compositionally biased region" description="Basic residues" evidence="1">
    <location>
        <begin position="305"/>
        <end position="315"/>
    </location>
</feature>
<dbReference type="PANTHER" id="PTHR24148">
    <property type="entry name" value="ANKYRIN REPEAT DOMAIN-CONTAINING PROTEIN 39 HOMOLOG-RELATED"/>
    <property type="match status" value="1"/>
</dbReference>
<evidence type="ECO:0000313" key="4">
    <source>
        <dbReference type="Proteomes" id="UP000285146"/>
    </source>
</evidence>
<reference evidence="3 4" key="1">
    <citation type="submission" date="2015-09" db="EMBL/GenBank/DDBJ databases">
        <title>Host preference determinants of Valsa canker pathogens revealed by comparative genomics.</title>
        <authorList>
            <person name="Yin Z."/>
            <person name="Huang L."/>
        </authorList>
    </citation>
    <scope>NUCLEOTIDE SEQUENCE [LARGE SCALE GENOMIC DNA]</scope>
    <source>
        <strain evidence="3 4">SXYLt</strain>
    </source>
</reference>
<evidence type="ECO:0000256" key="2">
    <source>
        <dbReference type="SAM" id="Phobius"/>
    </source>
</evidence>
<keyword evidence="4" id="KW-1185">Reference proteome</keyword>
<feature type="transmembrane region" description="Helical" evidence="2">
    <location>
        <begin position="259"/>
        <end position="286"/>
    </location>
</feature>
<organism evidence="3 4">
    <name type="scientific">Cytospora leucostoma</name>
    <dbReference type="NCBI Taxonomy" id="1230097"/>
    <lineage>
        <taxon>Eukaryota</taxon>
        <taxon>Fungi</taxon>
        <taxon>Dikarya</taxon>
        <taxon>Ascomycota</taxon>
        <taxon>Pezizomycotina</taxon>
        <taxon>Sordariomycetes</taxon>
        <taxon>Sordariomycetidae</taxon>
        <taxon>Diaporthales</taxon>
        <taxon>Cytosporaceae</taxon>
        <taxon>Cytospora</taxon>
    </lineage>
</organism>
<dbReference type="InParanoid" id="A0A423VD71"/>
<feature type="region of interest" description="Disordered" evidence="1">
    <location>
        <begin position="296"/>
        <end position="315"/>
    </location>
</feature>
<proteinExistence type="predicted"/>
<accession>A0A423VD71</accession>
<dbReference type="Proteomes" id="UP000285146">
    <property type="component" value="Unassembled WGS sequence"/>
</dbReference>